<feature type="chain" id="PRO_5046617090" description="Peptidase C1A papain C-terminal domain-containing protein" evidence="1">
    <location>
        <begin position="16"/>
        <end position="356"/>
    </location>
</feature>
<feature type="signal peptide" evidence="1">
    <location>
        <begin position="1"/>
        <end position="15"/>
    </location>
</feature>
<comment type="caution">
    <text evidence="2">The sequence shown here is derived from an EMBL/GenBank/DDBJ whole genome shotgun (WGS) entry which is preliminary data.</text>
</comment>
<name>A0ABQ6N1F0_9STRA</name>
<gene>
    <name evidence="2" type="ORF">TeGR_g7806</name>
</gene>
<evidence type="ECO:0008006" key="4">
    <source>
        <dbReference type="Google" id="ProtNLM"/>
    </source>
</evidence>
<evidence type="ECO:0000256" key="1">
    <source>
        <dbReference type="SAM" id="SignalP"/>
    </source>
</evidence>
<organism evidence="2 3">
    <name type="scientific">Tetraparma gracilis</name>
    <dbReference type="NCBI Taxonomy" id="2962635"/>
    <lineage>
        <taxon>Eukaryota</taxon>
        <taxon>Sar</taxon>
        <taxon>Stramenopiles</taxon>
        <taxon>Ochrophyta</taxon>
        <taxon>Bolidophyceae</taxon>
        <taxon>Parmales</taxon>
        <taxon>Triparmaceae</taxon>
        <taxon>Tetraparma</taxon>
    </lineage>
</organism>
<accession>A0ABQ6N1F0</accession>
<reference evidence="2 3" key="1">
    <citation type="journal article" date="2023" name="Commun. Biol.">
        <title>Genome analysis of Parmales, the sister group of diatoms, reveals the evolutionary specialization of diatoms from phago-mixotrophs to photoautotrophs.</title>
        <authorList>
            <person name="Ban H."/>
            <person name="Sato S."/>
            <person name="Yoshikawa S."/>
            <person name="Yamada K."/>
            <person name="Nakamura Y."/>
            <person name="Ichinomiya M."/>
            <person name="Sato N."/>
            <person name="Blanc-Mathieu R."/>
            <person name="Endo H."/>
            <person name="Kuwata A."/>
            <person name="Ogata H."/>
        </authorList>
    </citation>
    <scope>NUCLEOTIDE SEQUENCE [LARGE SCALE GENOMIC DNA]</scope>
</reference>
<keyword evidence="1" id="KW-0732">Signal</keyword>
<evidence type="ECO:0000313" key="2">
    <source>
        <dbReference type="EMBL" id="GMI37680.1"/>
    </source>
</evidence>
<evidence type="ECO:0000313" key="3">
    <source>
        <dbReference type="Proteomes" id="UP001165060"/>
    </source>
</evidence>
<dbReference type="Proteomes" id="UP001165060">
    <property type="component" value="Unassembled WGS sequence"/>
</dbReference>
<proteinExistence type="predicted"/>
<dbReference type="EMBL" id="BRYB01003488">
    <property type="protein sequence ID" value="GMI37680.1"/>
    <property type="molecule type" value="Genomic_DNA"/>
</dbReference>
<protein>
    <recommendedName>
        <fullName evidence="4">Peptidase C1A papain C-terminal domain-containing protein</fullName>
    </recommendedName>
</protein>
<keyword evidence="3" id="KW-1185">Reference proteome</keyword>
<sequence>MKLACLTLLVTGVAASDDLCVFPGTCTEPDPASYPFVGGRTAAQPRQQWVESGGFCGAVSIQTIAMSYGAYISQDLVRKNAPYQSGSHGDDELGYEISTKNIIPTLENLQLESNSWDSDNIPTPQGQGYLSWMKQQLVAGAGIVQFVLCQGDDHYIPQDDAPALYFDHIEPFFKIYSKHPLTDGKVYDDDIVVHASDYSPDGAANLGYFRTFDTLLDDTTMQGNCKDAGSEWKQNEMYPCVYENVTYGTAITGLVGGEKFVPASLQVNATGEPDIREGNAPALFQGTLIVGVDGGLAKGRYTVSRYDGTAAFAGGVASAAYEIENEEDREEGMVWVDDSLFSSDSAVYYRVQASEQ</sequence>